<keyword evidence="2" id="KW-1185">Reference proteome</keyword>
<proteinExistence type="predicted"/>
<dbReference type="Proteomes" id="UP000289946">
    <property type="component" value="Unassembled WGS sequence"/>
</dbReference>
<dbReference type="RefSeq" id="WP_128939474.1">
    <property type="nucleotide sequence ID" value="NZ_RDRA01000006.1"/>
</dbReference>
<evidence type="ECO:0000313" key="1">
    <source>
        <dbReference type="EMBL" id="RXG96371.1"/>
    </source>
</evidence>
<protein>
    <submittedName>
        <fullName evidence="1">Uncharacterized protein</fullName>
    </submittedName>
</protein>
<gene>
    <name evidence="1" type="ORF">EAS62_12340</name>
</gene>
<evidence type="ECO:0000313" key="2">
    <source>
        <dbReference type="Proteomes" id="UP000289946"/>
    </source>
</evidence>
<accession>A0ABY0DPR6</accession>
<sequence length="83" mass="9361">MNSVYLALAMPLLLGTSAAIFGYVELRRLRARKAAQKQTVRPFDKYLTSDGRQFLTGRITLKIGDLQESFAEAQRIVERANKS</sequence>
<dbReference type="EMBL" id="RDRA01000006">
    <property type="protein sequence ID" value="RXG96371.1"/>
    <property type="molecule type" value="Genomic_DNA"/>
</dbReference>
<reference evidence="1 2" key="1">
    <citation type="submission" date="2018-10" db="EMBL/GenBank/DDBJ databases">
        <title>Bradyrhizobium sp. nov., isolated from effective nodules of peanut in China.</title>
        <authorList>
            <person name="Li Y."/>
        </authorList>
    </citation>
    <scope>NUCLEOTIDE SEQUENCE [LARGE SCALE GENOMIC DNA]</scope>
    <source>
        <strain evidence="1 2">CCBAU 51781</strain>
    </source>
</reference>
<comment type="caution">
    <text evidence="1">The sequence shown here is derived from an EMBL/GenBank/DDBJ whole genome shotgun (WGS) entry which is preliminary data.</text>
</comment>
<organism evidence="1 2">
    <name type="scientific">Bradyrhizobium zhanjiangense</name>
    <dbReference type="NCBI Taxonomy" id="1325107"/>
    <lineage>
        <taxon>Bacteria</taxon>
        <taxon>Pseudomonadati</taxon>
        <taxon>Pseudomonadota</taxon>
        <taxon>Alphaproteobacteria</taxon>
        <taxon>Hyphomicrobiales</taxon>
        <taxon>Nitrobacteraceae</taxon>
        <taxon>Bradyrhizobium</taxon>
    </lineage>
</organism>
<name>A0ABY0DPR6_9BRAD</name>